<reference evidence="2" key="1">
    <citation type="journal article" date="2021" name="Microb. Physiol.">
        <title>Proteogenomic Insights into the Physiology of Marine, Sulfate-Reducing, Filamentous Desulfonema limicola and Desulfonema magnum.</title>
        <authorList>
            <person name="Schnaars V."/>
            <person name="Wohlbrand L."/>
            <person name="Scheve S."/>
            <person name="Hinrichs C."/>
            <person name="Reinhardt R."/>
            <person name="Rabus R."/>
        </authorList>
    </citation>
    <scope>NUCLEOTIDE SEQUENCE</scope>
    <source>
        <strain evidence="2">4be13</strain>
    </source>
</reference>
<proteinExistence type="predicted"/>
<dbReference type="Proteomes" id="UP000663722">
    <property type="component" value="Chromosome"/>
</dbReference>
<evidence type="ECO:0000256" key="1">
    <source>
        <dbReference type="SAM" id="MobiDB-lite"/>
    </source>
</evidence>
<evidence type="ECO:0000313" key="3">
    <source>
        <dbReference type="Proteomes" id="UP000663722"/>
    </source>
</evidence>
<dbReference type="AlphaFoldDB" id="A0A975BEV3"/>
<dbReference type="EMBL" id="CP061800">
    <property type="protein sequence ID" value="QTA84107.1"/>
    <property type="molecule type" value="Genomic_DNA"/>
</dbReference>
<gene>
    <name evidence="2" type="ORF">dnm_001000</name>
</gene>
<sequence length="42" mass="4635">MIRAFLVPTQTMGMPPGRFVSQTADRNQDAMHSHANHGNKIA</sequence>
<keyword evidence="3" id="KW-1185">Reference proteome</keyword>
<name>A0A975BEV3_9BACT</name>
<accession>A0A975BEV3</accession>
<organism evidence="2 3">
    <name type="scientific">Desulfonema magnum</name>
    <dbReference type="NCBI Taxonomy" id="45655"/>
    <lineage>
        <taxon>Bacteria</taxon>
        <taxon>Pseudomonadati</taxon>
        <taxon>Thermodesulfobacteriota</taxon>
        <taxon>Desulfobacteria</taxon>
        <taxon>Desulfobacterales</taxon>
        <taxon>Desulfococcaceae</taxon>
        <taxon>Desulfonema</taxon>
    </lineage>
</organism>
<dbReference type="KEGG" id="dmm:dnm_001000"/>
<evidence type="ECO:0000313" key="2">
    <source>
        <dbReference type="EMBL" id="QTA84107.1"/>
    </source>
</evidence>
<feature type="region of interest" description="Disordered" evidence="1">
    <location>
        <begin position="1"/>
        <end position="42"/>
    </location>
</feature>
<protein>
    <submittedName>
        <fullName evidence="2">Uncharacterized protein</fullName>
    </submittedName>
</protein>